<reference evidence="10" key="1">
    <citation type="journal article" date="2019" name="Int. J. Syst. Evol. Microbiol.">
        <title>The Global Catalogue of Microorganisms (GCM) 10K type strain sequencing project: providing services to taxonomists for standard genome sequencing and annotation.</title>
        <authorList>
            <consortium name="The Broad Institute Genomics Platform"/>
            <consortium name="The Broad Institute Genome Sequencing Center for Infectious Disease"/>
            <person name="Wu L."/>
            <person name="Ma J."/>
        </authorList>
    </citation>
    <scope>NUCLEOTIDE SEQUENCE [LARGE SCALE GENOMIC DNA]</scope>
    <source>
        <strain evidence="10">CGMCC 1.12942</strain>
    </source>
</reference>
<dbReference type="PROSITE" id="PS51459">
    <property type="entry name" value="FIDO"/>
    <property type="match status" value="1"/>
</dbReference>
<dbReference type="Proteomes" id="UP001596500">
    <property type="component" value="Unassembled WGS sequence"/>
</dbReference>
<evidence type="ECO:0000256" key="2">
    <source>
        <dbReference type="ARBA" id="ARBA00022695"/>
    </source>
</evidence>
<protein>
    <recommendedName>
        <fullName evidence="5">protein adenylyltransferase</fullName>
        <ecNumber evidence="5">2.7.7.108</ecNumber>
    </recommendedName>
</protein>
<evidence type="ECO:0000256" key="7">
    <source>
        <dbReference type="ARBA" id="ARBA00048696"/>
    </source>
</evidence>
<dbReference type="SUPFAM" id="SSF140931">
    <property type="entry name" value="Fic-like"/>
    <property type="match status" value="1"/>
</dbReference>
<keyword evidence="2" id="KW-0548">Nucleotidyltransferase</keyword>
<feature type="domain" description="Fido" evidence="8">
    <location>
        <begin position="50"/>
        <end position="187"/>
    </location>
</feature>
<dbReference type="InterPro" id="IPR036597">
    <property type="entry name" value="Fido-like_dom_sf"/>
</dbReference>
<comment type="catalytic activity">
    <reaction evidence="7">
        <text>L-tyrosyl-[protein] + ATP = O-(5'-adenylyl)-L-tyrosyl-[protein] + diphosphate</text>
        <dbReference type="Rhea" id="RHEA:54288"/>
        <dbReference type="Rhea" id="RHEA-COMP:10136"/>
        <dbReference type="Rhea" id="RHEA-COMP:13846"/>
        <dbReference type="ChEBI" id="CHEBI:30616"/>
        <dbReference type="ChEBI" id="CHEBI:33019"/>
        <dbReference type="ChEBI" id="CHEBI:46858"/>
        <dbReference type="ChEBI" id="CHEBI:83624"/>
        <dbReference type="EC" id="2.7.7.108"/>
    </reaction>
</comment>
<evidence type="ECO:0000256" key="4">
    <source>
        <dbReference type="ARBA" id="ARBA00022840"/>
    </source>
</evidence>
<dbReference type="PANTHER" id="PTHR39560">
    <property type="entry name" value="PROTEIN ADENYLYLTRANSFERASE FIC-RELATED"/>
    <property type="match status" value="1"/>
</dbReference>
<dbReference type="RefSeq" id="WP_379867611.1">
    <property type="nucleotide sequence ID" value="NZ_JBHTBW010000083.1"/>
</dbReference>
<comment type="caution">
    <text evidence="9">The sequence shown here is derived from an EMBL/GenBank/DDBJ whole genome shotgun (WGS) entry which is preliminary data.</text>
</comment>
<keyword evidence="3" id="KW-0547">Nucleotide-binding</keyword>
<dbReference type="PANTHER" id="PTHR39560:SF1">
    <property type="entry name" value="PROTEIN ADENYLYLTRANSFERASE FIC-RELATED"/>
    <property type="match status" value="1"/>
</dbReference>
<comment type="catalytic activity">
    <reaction evidence="6">
        <text>L-threonyl-[protein] + ATP = 3-O-(5'-adenylyl)-L-threonyl-[protein] + diphosphate</text>
        <dbReference type="Rhea" id="RHEA:54292"/>
        <dbReference type="Rhea" id="RHEA-COMP:11060"/>
        <dbReference type="Rhea" id="RHEA-COMP:13847"/>
        <dbReference type="ChEBI" id="CHEBI:30013"/>
        <dbReference type="ChEBI" id="CHEBI:30616"/>
        <dbReference type="ChEBI" id="CHEBI:33019"/>
        <dbReference type="ChEBI" id="CHEBI:138113"/>
        <dbReference type="EC" id="2.7.7.108"/>
    </reaction>
</comment>
<keyword evidence="10" id="KW-1185">Reference proteome</keyword>
<dbReference type="InterPro" id="IPR003812">
    <property type="entry name" value="Fido"/>
</dbReference>
<organism evidence="9 10">
    <name type="scientific">Laceyella putida</name>
    <dbReference type="NCBI Taxonomy" id="110101"/>
    <lineage>
        <taxon>Bacteria</taxon>
        <taxon>Bacillati</taxon>
        <taxon>Bacillota</taxon>
        <taxon>Bacilli</taxon>
        <taxon>Bacillales</taxon>
        <taxon>Thermoactinomycetaceae</taxon>
        <taxon>Laceyella</taxon>
    </lineage>
</organism>
<name>A0ABW2RR73_9BACL</name>
<evidence type="ECO:0000256" key="5">
    <source>
        <dbReference type="ARBA" id="ARBA00034531"/>
    </source>
</evidence>
<evidence type="ECO:0000259" key="8">
    <source>
        <dbReference type="PROSITE" id="PS51459"/>
    </source>
</evidence>
<dbReference type="EC" id="2.7.7.108" evidence="5"/>
<keyword evidence="4" id="KW-0067">ATP-binding</keyword>
<accession>A0ABW2RR73</accession>
<dbReference type="EMBL" id="JBHTBW010000083">
    <property type="protein sequence ID" value="MFC7443282.1"/>
    <property type="molecule type" value="Genomic_DNA"/>
</dbReference>
<proteinExistence type="predicted"/>
<evidence type="ECO:0000256" key="3">
    <source>
        <dbReference type="ARBA" id="ARBA00022741"/>
    </source>
</evidence>
<evidence type="ECO:0000313" key="9">
    <source>
        <dbReference type="EMBL" id="MFC7443282.1"/>
    </source>
</evidence>
<keyword evidence="1" id="KW-0808">Transferase</keyword>
<evidence type="ECO:0000256" key="6">
    <source>
        <dbReference type="ARBA" id="ARBA00047939"/>
    </source>
</evidence>
<dbReference type="Gene3D" id="1.10.3290.10">
    <property type="entry name" value="Fido-like domain"/>
    <property type="match status" value="1"/>
</dbReference>
<gene>
    <name evidence="9" type="ORF">ACFQNG_19640</name>
</gene>
<dbReference type="Pfam" id="PF02661">
    <property type="entry name" value="Fic"/>
    <property type="match status" value="1"/>
</dbReference>
<sequence length="193" mass="22610">MDESTYVYPGTTILKNKLDIRDKKKLDQWERLMTAKRHLQLMARPLSGSFDLAHLQRIHKHLFQDVYEWAGQIRKVVISKPPTLFCLPRMIQSEADRIFGELRDERYLTRLDAQNFAERVAYYLSEINVLHPFREGNGRTQREFIRCLGLKSGYVIDWAVADKDDLKVAMIEASIKSEEKLAQIILTCIVNRK</sequence>
<evidence type="ECO:0000256" key="1">
    <source>
        <dbReference type="ARBA" id="ARBA00022679"/>
    </source>
</evidence>
<evidence type="ECO:0000313" key="10">
    <source>
        <dbReference type="Proteomes" id="UP001596500"/>
    </source>
</evidence>